<protein>
    <submittedName>
        <fullName evidence="1">Uncharacterized protein</fullName>
    </submittedName>
</protein>
<name>A0A481YVK3_9VIRU</name>
<accession>A0A481YVK3</accession>
<sequence>MARRIYLAPPEKAENAEWLRHRQVSHVFSYDREPTDDSLSASAAEIAKVVDGGGRALVCSRGTSETALTHVAHYLSQSRGWTDDYSRGYIRSALPFGKLN</sequence>
<dbReference type="EMBL" id="MK500338">
    <property type="protein sequence ID" value="QBK86931.1"/>
    <property type="molecule type" value="Genomic_DNA"/>
</dbReference>
<evidence type="ECO:0000313" key="1">
    <source>
        <dbReference type="EMBL" id="QBK86931.1"/>
    </source>
</evidence>
<organism evidence="1">
    <name type="scientific">Marseillevirus LCMAC103</name>
    <dbReference type="NCBI Taxonomy" id="2506604"/>
    <lineage>
        <taxon>Viruses</taxon>
        <taxon>Varidnaviria</taxon>
        <taxon>Bamfordvirae</taxon>
        <taxon>Nucleocytoviricota</taxon>
        <taxon>Megaviricetes</taxon>
        <taxon>Pimascovirales</taxon>
        <taxon>Pimascovirales incertae sedis</taxon>
        <taxon>Marseilleviridae</taxon>
    </lineage>
</organism>
<reference evidence="1" key="1">
    <citation type="journal article" date="2019" name="MBio">
        <title>Virus Genomes from Deep Sea Sediments Expand the Ocean Megavirome and Support Independent Origins of Viral Gigantism.</title>
        <authorList>
            <person name="Backstrom D."/>
            <person name="Yutin N."/>
            <person name="Jorgensen S.L."/>
            <person name="Dharamshi J."/>
            <person name="Homa F."/>
            <person name="Zaremba-Niedwiedzka K."/>
            <person name="Spang A."/>
            <person name="Wolf Y.I."/>
            <person name="Koonin E.V."/>
            <person name="Ettema T.J."/>
        </authorList>
    </citation>
    <scope>NUCLEOTIDE SEQUENCE</scope>
</reference>
<gene>
    <name evidence="1" type="ORF">LCMAC103_02710</name>
</gene>
<proteinExistence type="predicted"/>